<evidence type="ECO:0000313" key="2">
    <source>
        <dbReference type="Proteomes" id="UP000321301"/>
    </source>
</evidence>
<reference evidence="1 2" key="1">
    <citation type="submission" date="2019-07" db="EMBL/GenBank/DDBJ databases">
        <title>Whole genome shotgun sequence of Cyclobacterium qasimii NBRC 106168.</title>
        <authorList>
            <person name="Hosoyama A."/>
            <person name="Uohara A."/>
            <person name="Ohji S."/>
            <person name="Ichikawa N."/>
        </authorList>
    </citation>
    <scope>NUCLEOTIDE SEQUENCE [LARGE SCALE GENOMIC DNA]</scope>
    <source>
        <strain evidence="1 2">NBRC 106168</strain>
    </source>
</reference>
<dbReference type="AlphaFoldDB" id="A0A512CIH4"/>
<protein>
    <recommendedName>
        <fullName evidence="3">Beta-hexosaminidase bacterial type N-terminal domain-containing protein</fullName>
    </recommendedName>
</protein>
<comment type="caution">
    <text evidence="1">The sequence shown here is derived from an EMBL/GenBank/DDBJ whole genome shotgun (WGS) entry which is preliminary data.</text>
</comment>
<dbReference type="EMBL" id="BJYV01000032">
    <property type="protein sequence ID" value="GEO23996.1"/>
    <property type="molecule type" value="Genomic_DNA"/>
</dbReference>
<keyword evidence="2" id="KW-1185">Reference proteome</keyword>
<dbReference type="Proteomes" id="UP000321301">
    <property type="component" value="Unassembled WGS sequence"/>
</dbReference>
<sequence length="771" mass="88220">MTNLYHLLNRLMKLFFAFSLFVCVFFQDPVYAQKSLPLGSHPPALTFDHFPNKAFAFVWRNWNLVSPEKMAETIQCKPADILYLAQLMGLEDQKLLSENFKEQIYITLLRRNWHLLPYDQLLTLLDMDKERLEFALKEDDFLFHKFGNLKPASPTLHYISPTEAEIKKAAAIKEVIQPIIEISDKNPSEELFHFIEKLKTFNEDEAIIERDTLKEDQLRFIYSYFGIFGDPLMDEQNDPFPNGLLQKLAQKGVNGVWMHVVLSQLAPKGEAFPEFGEGSETRLRNLQKIAQRAKKFGIDIYLYMNEPRAQPQAFFEERPEMAGLQKDDFTTMCTSNEEVRDWMEHSLTHVFTEVPELGGVFTITASENLTNCASHGGKDECPRCSVRPYEDIIAEVNRTIANGVHAAKPEANVIAWDWGWNGHGMARDVIDKLPEDVWLMSVSEWAKPIERGGIPNTVGEYSISAVGPGPRAKSHWSGAKKNLLKTVAKVQFNNTWELSAVPWLPVMDLVAQHASNLAQMDIDGYMLSWTLGSYPSPNLEIAKKFSDDPGASIEEVLNSLALERYGRAAVPYVRNAWTTFSTAFEEYPYDIRVVYSAPQQYGPSNLLFLEPTGYRSTMVGFPYDDLKGWSGPYPQEIFISQFEKVATKWEKGLKFLEGAIEVAENESYKKLLEEDLNLAKAAYLHFLSVGQQGRFILARDIWLESQKTDKVLRDQVKAILQKEKQTAIELLEVIRKDSRIGFEASNQYYYVPQDLLEKVINCQFLIDELDK</sequence>
<proteinExistence type="predicted"/>
<dbReference type="Gene3D" id="3.20.20.80">
    <property type="entry name" value="Glycosidases"/>
    <property type="match status" value="1"/>
</dbReference>
<name>A0A512CIH4_9BACT</name>
<evidence type="ECO:0008006" key="3">
    <source>
        <dbReference type="Google" id="ProtNLM"/>
    </source>
</evidence>
<dbReference type="SUPFAM" id="SSF51445">
    <property type="entry name" value="(Trans)glycosidases"/>
    <property type="match status" value="1"/>
</dbReference>
<gene>
    <name evidence="1" type="ORF">CQA01_45300</name>
</gene>
<accession>A0A512CIH4</accession>
<organism evidence="1 2">
    <name type="scientific">Cyclobacterium qasimii</name>
    <dbReference type="NCBI Taxonomy" id="1350429"/>
    <lineage>
        <taxon>Bacteria</taxon>
        <taxon>Pseudomonadati</taxon>
        <taxon>Bacteroidota</taxon>
        <taxon>Cytophagia</taxon>
        <taxon>Cytophagales</taxon>
        <taxon>Cyclobacteriaceae</taxon>
        <taxon>Cyclobacterium</taxon>
    </lineage>
</organism>
<dbReference type="InterPro" id="IPR017853">
    <property type="entry name" value="GH"/>
</dbReference>
<evidence type="ECO:0000313" key="1">
    <source>
        <dbReference type="EMBL" id="GEO23996.1"/>
    </source>
</evidence>